<dbReference type="GO" id="GO:0016787">
    <property type="term" value="F:hydrolase activity"/>
    <property type="evidence" value="ECO:0007669"/>
    <property type="project" value="UniProtKB-KW"/>
</dbReference>
<feature type="chain" id="PRO_5045851645" evidence="1">
    <location>
        <begin position="38"/>
        <end position="406"/>
    </location>
</feature>
<feature type="domain" description="GH64" evidence="2">
    <location>
        <begin position="39"/>
        <end position="406"/>
    </location>
</feature>
<feature type="signal peptide" evidence="1">
    <location>
        <begin position="1"/>
        <end position="37"/>
    </location>
</feature>
<dbReference type="Gene3D" id="2.60.110.10">
    <property type="entry name" value="Thaumatin"/>
    <property type="match status" value="1"/>
</dbReference>
<accession>A0ABW5GDU7</accession>
<dbReference type="InterPro" id="IPR042517">
    <property type="entry name" value="Glyco_hydro_64_N_2"/>
</dbReference>
<dbReference type="Gene3D" id="3.30.920.50">
    <property type="entry name" value="Beta-1,3-glucanase, C-terminal domain"/>
    <property type="match status" value="1"/>
</dbReference>
<evidence type="ECO:0000259" key="2">
    <source>
        <dbReference type="PROSITE" id="PS52006"/>
    </source>
</evidence>
<organism evidence="3 4">
    <name type="scientific">Amycolatopsis samaneae</name>
    <dbReference type="NCBI Taxonomy" id="664691"/>
    <lineage>
        <taxon>Bacteria</taxon>
        <taxon>Bacillati</taxon>
        <taxon>Actinomycetota</taxon>
        <taxon>Actinomycetes</taxon>
        <taxon>Pseudonocardiales</taxon>
        <taxon>Pseudonocardiaceae</taxon>
        <taxon>Amycolatopsis</taxon>
    </lineage>
</organism>
<dbReference type="Proteomes" id="UP001597419">
    <property type="component" value="Unassembled WGS sequence"/>
</dbReference>
<dbReference type="RefSeq" id="WP_345408120.1">
    <property type="nucleotide sequence ID" value="NZ_BAABHG010000025.1"/>
</dbReference>
<sequence length="406" mass="43311">MSTKHSPHRTGRRLRTALAALVLLAAAGTAAPGQAQAAAGQFPLTVKNDTGGKWTDAQVHVTVLGMPEPGGRWHYLKPDGTFTPIDHNDATAPGHLTKNGRDYANMSFTLAQAKTVAMPSSVYGGRVFLSLGSPMYLPIAADDGGWGGPDLGDPKDPNADVYFDWYEYTFADGKANFGGNTTQVDMFGFPMTARLEQSSTGYDQTVGITKSRAEVFSQYPGAVGEAFEPLAGTYRILAPRSSPLFSPGGAQQGYFQAAIDQAWGRYAGGFTLTRLGQTFTGKVSGDTLTFTKDGSAPQKLRKPTTKDVVECSGALAAPGMSSLELELGAEFCAAFNRGVADDTAKWYTPSAYYSGKAQNDFAKFFHSVGIDHRAYGFPYDDINDQSSVKILNNSKPPSALTLSVGW</sequence>
<dbReference type="EMBL" id="JBHUKU010000005">
    <property type="protein sequence ID" value="MFD2459288.1"/>
    <property type="molecule type" value="Genomic_DNA"/>
</dbReference>
<evidence type="ECO:0000313" key="3">
    <source>
        <dbReference type="EMBL" id="MFD2459288.1"/>
    </source>
</evidence>
<keyword evidence="4" id="KW-1185">Reference proteome</keyword>
<dbReference type="PANTHER" id="PTHR38165">
    <property type="match status" value="1"/>
</dbReference>
<dbReference type="InterPro" id="IPR037176">
    <property type="entry name" value="Osmotin/thaumatin-like_sf"/>
</dbReference>
<comment type="caution">
    <text evidence="3">The sequence shown here is derived from an EMBL/GenBank/DDBJ whole genome shotgun (WGS) entry which is preliminary data.</text>
</comment>
<dbReference type="InterPro" id="IPR037398">
    <property type="entry name" value="Glyco_hydro_64_fam"/>
</dbReference>
<name>A0ABW5GDU7_9PSEU</name>
<reference evidence="4" key="1">
    <citation type="journal article" date="2019" name="Int. J. Syst. Evol. Microbiol.">
        <title>The Global Catalogue of Microorganisms (GCM) 10K type strain sequencing project: providing services to taxonomists for standard genome sequencing and annotation.</title>
        <authorList>
            <consortium name="The Broad Institute Genomics Platform"/>
            <consortium name="The Broad Institute Genome Sequencing Center for Infectious Disease"/>
            <person name="Wu L."/>
            <person name="Ma J."/>
        </authorList>
    </citation>
    <scope>NUCLEOTIDE SEQUENCE [LARGE SCALE GENOMIC DNA]</scope>
    <source>
        <strain evidence="4">CGMCC 4.7643</strain>
    </source>
</reference>
<protein>
    <submittedName>
        <fullName evidence="3">Glycoside hydrolase family 64 protein</fullName>
    </submittedName>
</protein>
<dbReference type="InterPro" id="IPR006311">
    <property type="entry name" value="TAT_signal"/>
</dbReference>
<dbReference type="Pfam" id="PF16483">
    <property type="entry name" value="Glyco_hydro_64"/>
    <property type="match status" value="1"/>
</dbReference>
<keyword evidence="3" id="KW-0378">Hydrolase</keyword>
<dbReference type="PROSITE" id="PS52006">
    <property type="entry name" value="GH64"/>
    <property type="match status" value="1"/>
</dbReference>
<evidence type="ECO:0000256" key="1">
    <source>
        <dbReference type="SAM" id="SignalP"/>
    </source>
</evidence>
<proteinExistence type="predicted"/>
<keyword evidence="1" id="KW-0732">Signal</keyword>
<gene>
    <name evidence="3" type="ORF">ACFSYJ_11800</name>
</gene>
<dbReference type="PANTHER" id="PTHR38165:SF1">
    <property type="entry name" value="GLUCANASE B"/>
    <property type="match status" value="1"/>
</dbReference>
<evidence type="ECO:0000313" key="4">
    <source>
        <dbReference type="Proteomes" id="UP001597419"/>
    </source>
</evidence>
<dbReference type="PROSITE" id="PS51318">
    <property type="entry name" value="TAT"/>
    <property type="match status" value="1"/>
</dbReference>
<dbReference type="InterPro" id="IPR032477">
    <property type="entry name" value="Glyco_hydro_64"/>
</dbReference>
<dbReference type="CDD" id="cd09214">
    <property type="entry name" value="GH64-like"/>
    <property type="match status" value="1"/>
</dbReference>